<dbReference type="PANTHER" id="PTHR44229:SF4">
    <property type="entry name" value="15-HYDROXYPROSTAGLANDIN DEHYDROGENASE [NAD(+)]"/>
    <property type="match status" value="1"/>
</dbReference>
<dbReference type="VEuPathDB" id="FungiDB:AMAG_05897"/>
<proteinExistence type="inferred from homology"/>
<evidence type="ECO:0000256" key="1">
    <source>
        <dbReference type="ARBA" id="ARBA00006484"/>
    </source>
</evidence>
<gene>
    <name evidence="5" type="ORF">AMAG_05897</name>
</gene>
<dbReference type="eggNOG" id="KOG4169">
    <property type="taxonomic scope" value="Eukaryota"/>
</dbReference>
<dbReference type="PROSITE" id="PS00061">
    <property type="entry name" value="ADH_SHORT"/>
    <property type="match status" value="1"/>
</dbReference>
<evidence type="ECO:0000256" key="3">
    <source>
        <dbReference type="ARBA" id="ARBA00023002"/>
    </source>
</evidence>
<dbReference type="OMA" id="YFSEMND"/>
<dbReference type="AlphaFoldDB" id="A0A0L0SDA7"/>
<protein>
    <submittedName>
        <fullName evidence="5">Uncharacterized protein</fullName>
    </submittedName>
</protein>
<dbReference type="InterPro" id="IPR020904">
    <property type="entry name" value="Sc_DH/Rdtase_CS"/>
</dbReference>
<dbReference type="PRINTS" id="PR00080">
    <property type="entry name" value="SDRFAMILY"/>
</dbReference>
<dbReference type="PANTHER" id="PTHR44229">
    <property type="entry name" value="15-HYDROXYPROSTAGLANDIN DEHYDROGENASE [NAD(+)]"/>
    <property type="match status" value="1"/>
</dbReference>
<dbReference type="Proteomes" id="UP000054350">
    <property type="component" value="Unassembled WGS sequence"/>
</dbReference>
<reference evidence="5 6" key="1">
    <citation type="submission" date="2009-11" db="EMBL/GenBank/DDBJ databases">
        <title>Annotation of Allomyces macrogynus ATCC 38327.</title>
        <authorList>
            <consortium name="The Broad Institute Genome Sequencing Platform"/>
            <person name="Russ C."/>
            <person name="Cuomo C."/>
            <person name="Burger G."/>
            <person name="Gray M.W."/>
            <person name="Holland P.W.H."/>
            <person name="King N."/>
            <person name="Lang F.B.F."/>
            <person name="Roger A.J."/>
            <person name="Ruiz-Trillo I."/>
            <person name="Young S.K."/>
            <person name="Zeng Q."/>
            <person name="Gargeya S."/>
            <person name="Fitzgerald M."/>
            <person name="Haas B."/>
            <person name="Abouelleil A."/>
            <person name="Alvarado L."/>
            <person name="Arachchi H.M."/>
            <person name="Berlin A."/>
            <person name="Chapman S.B."/>
            <person name="Gearin G."/>
            <person name="Goldberg J."/>
            <person name="Griggs A."/>
            <person name="Gujja S."/>
            <person name="Hansen M."/>
            <person name="Heiman D."/>
            <person name="Howarth C."/>
            <person name="Larimer J."/>
            <person name="Lui A."/>
            <person name="MacDonald P.J.P."/>
            <person name="McCowen C."/>
            <person name="Montmayeur A."/>
            <person name="Murphy C."/>
            <person name="Neiman D."/>
            <person name="Pearson M."/>
            <person name="Priest M."/>
            <person name="Roberts A."/>
            <person name="Saif S."/>
            <person name="Shea T."/>
            <person name="Sisk P."/>
            <person name="Stolte C."/>
            <person name="Sykes S."/>
            <person name="Wortman J."/>
            <person name="Nusbaum C."/>
            <person name="Birren B."/>
        </authorList>
    </citation>
    <scope>NUCLEOTIDE SEQUENCE [LARGE SCALE GENOMIC DNA]</scope>
    <source>
        <strain evidence="5 6">ATCC 38327</strain>
    </source>
</reference>
<dbReference type="GO" id="GO:0016616">
    <property type="term" value="F:oxidoreductase activity, acting on the CH-OH group of donors, NAD or NADP as acceptor"/>
    <property type="evidence" value="ECO:0007669"/>
    <property type="project" value="TreeGrafter"/>
</dbReference>
<evidence type="ECO:0000256" key="4">
    <source>
        <dbReference type="RuleBase" id="RU000363"/>
    </source>
</evidence>
<sequence length="258" mass="27585">MVFDVRDKICLITGAASGYGHALCDRLFGKGAKLVLVDINLEAANALATKYNADAGEKRAIPVRADVTSVEDMRAAFDATIKAFGQVHVVVNNAGISDSVELDKDVNMTWKKVLDIDLNAVVLGTQLALEYMAPHGGIVVNTASVAGLVPIAVAPVYCAAKHGVIGFTKSMARYAKHNKVRVNAVAPFFTDTPLVRNNRANNAKFDGMIKNSALIPIEWVTDAMVMCIEDESLVADTVAILPRVGVRKVPKSNALPKL</sequence>
<evidence type="ECO:0000313" key="6">
    <source>
        <dbReference type="Proteomes" id="UP000054350"/>
    </source>
</evidence>
<dbReference type="STRING" id="578462.A0A0L0SDA7"/>
<dbReference type="GO" id="GO:0005737">
    <property type="term" value="C:cytoplasm"/>
    <property type="evidence" value="ECO:0007669"/>
    <property type="project" value="TreeGrafter"/>
</dbReference>
<dbReference type="OrthoDB" id="37659at2759"/>
<dbReference type="Gene3D" id="3.40.50.720">
    <property type="entry name" value="NAD(P)-binding Rossmann-like Domain"/>
    <property type="match status" value="1"/>
</dbReference>
<keyword evidence="2" id="KW-0521">NADP</keyword>
<keyword evidence="3" id="KW-0560">Oxidoreductase</keyword>
<dbReference type="EMBL" id="GG745336">
    <property type="protein sequence ID" value="KNE60513.1"/>
    <property type="molecule type" value="Genomic_DNA"/>
</dbReference>
<dbReference type="Pfam" id="PF00106">
    <property type="entry name" value="adh_short"/>
    <property type="match status" value="1"/>
</dbReference>
<dbReference type="InterPro" id="IPR002347">
    <property type="entry name" value="SDR_fam"/>
</dbReference>
<dbReference type="PRINTS" id="PR00081">
    <property type="entry name" value="GDHRDH"/>
</dbReference>
<dbReference type="SUPFAM" id="SSF51735">
    <property type="entry name" value="NAD(P)-binding Rossmann-fold domains"/>
    <property type="match status" value="1"/>
</dbReference>
<accession>A0A0L0SDA7</accession>
<name>A0A0L0SDA7_ALLM3</name>
<dbReference type="InterPro" id="IPR036291">
    <property type="entry name" value="NAD(P)-bd_dom_sf"/>
</dbReference>
<organism evidence="5 6">
    <name type="scientific">Allomyces macrogynus (strain ATCC 38327)</name>
    <name type="common">Allomyces javanicus var. macrogynus</name>
    <dbReference type="NCBI Taxonomy" id="578462"/>
    <lineage>
        <taxon>Eukaryota</taxon>
        <taxon>Fungi</taxon>
        <taxon>Fungi incertae sedis</taxon>
        <taxon>Blastocladiomycota</taxon>
        <taxon>Blastocladiomycetes</taxon>
        <taxon>Blastocladiales</taxon>
        <taxon>Blastocladiaceae</taxon>
        <taxon>Allomyces</taxon>
    </lineage>
</organism>
<comment type="similarity">
    <text evidence="1 4">Belongs to the short-chain dehydrogenases/reductases (SDR) family.</text>
</comment>
<evidence type="ECO:0000256" key="2">
    <source>
        <dbReference type="ARBA" id="ARBA00022857"/>
    </source>
</evidence>
<keyword evidence="6" id="KW-1185">Reference proteome</keyword>
<reference evidence="6" key="2">
    <citation type="submission" date="2009-11" db="EMBL/GenBank/DDBJ databases">
        <title>The Genome Sequence of Allomyces macrogynus strain ATCC 38327.</title>
        <authorList>
            <consortium name="The Broad Institute Genome Sequencing Platform"/>
            <person name="Russ C."/>
            <person name="Cuomo C."/>
            <person name="Shea T."/>
            <person name="Young S.K."/>
            <person name="Zeng Q."/>
            <person name="Koehrsen M."/>
            <person name="Haas B."/>
            <person name="Borodovsky M."/>
            <person name="Guigo R."/>
            <person name="Alvarado L."/>
            <person name="Berlin A."/>
            <person name="Borenstein D."/>
            <person name="Chen Z."/>
            <person name="Engels R."/>
            <person name="Freedman E."/>
            <person name="Gellesch M."/>
            <person name="Goldberg J."/>
            <person name="Griggs A."/>
            <person name="Gujja S."/>
            <person name="Heiman D."/>
            <person name="Hepburn T."/>
            <person name="Howarth C."/>
            <person name="Jen D."/>
            <person name="Larson L."/>
            <person name="Lewis B."/>
            <person name="Mehta T."/>
            <person name="Park D."/>
            <person name="Pearson M."/>
            <person name="Roberts A."/>
            <person name="Saif S."/>
            <person name="Shenoy N."/>
            <person name="Sisk P."/>
            <person name="Stolte C."/>
            <person name="Sykes S."/>
            <person name="Walk T."/>
            <person name="White J."/>
            <person name="Yandava C."/>
            <person name="Burger G."/>
            <person name="Gray M.W."/>
            <person name="Holland P.W.H."/>
            <person name="King N."/>
            <person name="Lang F.B.F."/>
            <person name="Roger A.J."/>
            <person name="Ruiz-Trillo I."/>
            <person name="Lander E."/>
            <person name="Nusbaum C."/>
        </authorList>
    </citation>
    <scope>NUCLEOTIDE SEQUENCE [LARGE SCALE GENOMIC DNA]</scope>
    <source>
        <strain evidence="6">ATCC 38327</strain>
    </source>
</reference>
<evidence type="ECO:0000313" key="5">
    <source>
        <dbReference type="EMBL" id="KNE60513.1"/>
    </source>
</evidence>